<evidence type="ECO:0000256" key="5">
    <source>
        <dbReference type="ARBA" id="ARBA00022846"/>
    </source>
</evidence>
<dbReference type="InterPro" id="IPR001611">
    <property type="entry name" value="Leu-rich_rpt"/>
</dbReference>
<evidence type="ECO:0000256" key="3">
    <source>
        <dbReference type="ARBA" id="ARBA00022614"/>
    </source>
</evidence>
<evidence type="ECO:0000256" key="6">
    <source>
        <dbReference type="ARBA" id="ARBA00023054"/>
    </source>
</evidence>
<evidence type="ECO:0000256" key="8">
    <source>
        <dbReference type="ARBA" id="ARBA00023212"/>
    </source>
</evidence>
<evidence type="ECO:0000256" key="4">
    <source>
        <dbReference type="ARBA" id="ARBA00022737"/>
    </source>
</evidence>
<dbReference type="PROSITE" id="PS51450">
    <property type="entry name" value="LRR"/>
    <property type="match status" value="4"/>
</dbReference>
<keyword evidence="8" id="KW-0206">Cytoskeleton</keyword>
<evidence type="ECO:0000313" key="13">
    <source>
        <dbReference type="EMBL" id="VDK31478.1"/>
    </source>
</evidence>
<dbReference type="AlphaFoldDB" id="A0A158R760"/>
<name>A0A158R760_TAEAS</name>
<keyword evidence="6" id="KW-0175">Coiled coil</keyword>
<keyword evidence="9" id="KW-0966">Cell projection</keyword>
<dbReference type="SUPFAM" id="SSF52075">
    <property type="entry name" value="Outer arm dynein light chain 1"/>
    <property type="match status" value="1"/>
</dbReference>
<dbReference type="InterPro" id="IPR050576">
    <property type="entry name" value="Cilia_flagella_integrity"/>
</dbReference>
<accession>A0A158R760</accession>
<evidence type="ECO:0000256" key="10">
    <source>
        <dbReference type="ARBA" id="ARBA00038378"/>
    </source>
</evidence>
<comment type="subcellular location">
    <subcellularLocation>
        <location evidence="1">Cytoplasm</location>
        <location evidence="1">Cytoskeleton</location>
        <location evidence="1">Flagellum axoneme</location>
    </subcellularLocation>
</comment>
<dbReference type="Pfam" id="PF14580">
    <property type="entry name" value="LRR_9"/>
    <property type="match status" value="1"/>
</dbReference>
<dbReference type="STRING" id="60517.A0A158R760"/>
<dbReference type="PANTHER" id="PTHR45973:SF12">
    <property type="entry name" value="DYNEIN REGULATORY COMPLEX SUBUNIT 3"/>
    <property type="match status" value="1"/>
</dbReference>
<keyword evidence="14" id="KW-1185">Reference proteome</keyword>
<dbReference type="Gene3D" id="3.80.10.10">
    <property type="entry name" value="Ribonuclease Inhibitor"/>
    <property type="match status" value="1"/>
</dbReference>
<evidence type="ECO:0000256" key="1">
    <source>
        <dbReference type="ARBA" id="ARBA00004611"/>
    </source>
</evidence>
<proteinExistence type="inferred from homology"/>
<dbReference type="OrthoDB" id="27917at2759"/>
<keyword evidence="2" id="KW-0963">Cytoplasm</keyword>
<evidence type="ECO:0000313" key="15">
    <source>
        <dbReference type="WBParaSite" id="TASK_0000323001-mRNA-1"/>
    </source>
</evidence>
<evidence type="ECO:0000256" key="2">
    <source>
        <dbReference type="ARBA" id="ARBA00022490"/>
    </source>
</evidence>
<sequence>MLSQTDKGNKTAHEQEPVPIAQNPVSGNVLVPPENLDKHDKVFLDIEGAYRVYGQLEPTVINEELLTYACFAEGPKGEAGRLAEIEGIAFDSVKSLTLSYQNILIIGGLNQFTSLTELRLDNNIVEKIEGLDMLVNLVRLDLSFNNLRKIENMENLVNLEDLSLFHNAIEKIENLDKNKNLRYLALGSNSVEDLKNVLYLRRLKKLDCLSLADNPISNNPEYDQYIFAFLPYLKYLDYKNILPEWRAEAYEKYQMAVDQMVEQQLEEERQDQKKEEERVFMERCRAAFIDKIYGDALFKAIFEKDTDGRQLCQVPTIEELVEQYPFVESSGGGCATTRDILDQECTYREKVIDACKQLFTSGQEEYQKRLEEEKALRDCISGAKEDSKARALISIRAYESKKSEILAKLDEIQMDAFPVLTESLFCDLRRHIHELWNDLMTNEISLVDQIEDVVNEFDRNLEEKVCFSKVRESALTFNERLAELTLTYTERIAKTDGPQDENYAIYADREFVVNALSNSKETHVNVIDLTEEGILKSIHAWFSELMESIHEKDENTRHTNRVTEINLYIDSQRVDLETLDLALI</sequence>
<evidence type="ECO:0000256" key="7">
    <source>
        <dbReference type="ARBA" id="ARBA00023069"/>
    </source>
</evidence>
<keyword evidence="4" id="KW-0677">Repeat</keyword>
<feature type="compositionally biased region" description="Basic and acidic residues" evidence="12">
    <location>
        <begin position="7"/>
        <end position="16"/>
    </location>
</feature>
<feature type="region of interest" description="Disordered" evidence="12">
    <location>
        <begin position="1"/>
        <end position="26"/>
    </location>
</feature>
<keyword evidence="3" id="KW-0433">Leucine-rich repeat</keyword>
<gene>
    <name evidence="13" type="ORF">TASK_LOCUS3231</name>
</gene>
<dbReference type="EMBL" id="UYRS01018292">
    <property type="protein sequence ID" value="VDK31478.1"/>
    <property type="molecule type" value="Genomic_DNA"/>
</dbReference>
<dbReference type="PANTHER" id="PTHR45973">
    <property type="entry name" value="PROTEIN PHOSPHATASE 1 REGULATORY SUBUNIT SDS22-RELATED"/>
    <property type="match status" value="1"/>
</dbReference>
<reference evidence="13 14" key="2">
    <citation type="submission" date="2018-11" db="EMBL/GenBank/DDBJ databases">
        <authorList>
            <consortium name="Pathogen Informatics"/>
        </authorList>
    </citation>
    <scope>NUCLEOTIDE SEQUENCE [LARGE SCALE GENOMIC DNA]</scope>
</reference>
<dbReference type="InterPro" id="IPR032675">
    <property type="entry name" value="LRR_dom_sf"/>
</dbReference>
<keyword evidence="5" id="KW-0282">Flagellum</keyword>
<evidence type="ECO:0000313" key="14">
    <source>
        <dbReference type="Proteomes" id="UP000282613"/>
    </source>
</evidence>
<evidence type="ECO:0000256" key="11">
    <source>
        <dbReference type="ARBA" id="ARBA00040950"/>
    </source>
</evidence>
<keyword evidence="7" id="KW-0969">Cilium</keyword>
<organism evidence="15">
    <name type="scientific">Taenia asiatica</name>
    <name type="common">Asian tapeworm</name>
    <dbReference type="NCBI Taxonomy" id="60517"/>
    <lineage>
        <taxon>Eukaryota</taxon>
        <taxon>Metazoa</taxon>
        <taxon>Spiralia</taxon>
        <taxon>Lophotrochozoa</taxon>
        <taxon>Platyhelminthes</taxon>
        <taxon>Cestoda</taxon>
        <taxon>Eucestoda</taxon>
        <taxon>Cyclophyllidea</taxon>
        <taxon>Taeniidae</taxon>
        <taxon>Taenia</taxon>
    </lineage>
</organism>
<comment type="similarity">
    <text evidence="10">Belongs to the DRC3 family.</text>
</comment>
<protein>
    <recommendedName>
        <fullName evidence="11">Dynein regulatory complex subunit 3</fullName>
    </recommendedName>
</protein>
<dbReference type="GO" id="GO:0005929">
    <property type="term" value="C:cilium"/>
    <property type="evidence" value="ECO:0007669"/>
    <property type="project" value="TreeGrafter"/>
</dbReference>
<dbReference type="Proteomes" id="UP000282613">
    <property type="component" value="Unassembled WGS sequence"/>
</dbReference>
<dbReference type="WBParaSite" id="TASK_0000323001-mRNA-1">
    <property type="protein sequence ID" value="TASK_0000323001-mRNA-1"/>
    <property type="gene ID" value="TASK_0000323001"/>
</dbReference>
<evidence type="ECO:0000256" key="9">
    <source>
        <dbReference type="ARBA" id="ARBA00023273"/>
    </source>
</evidence>
<evidence type="ECO:0000256" key="12">
    <source>
        <dbReference type="SAM" id="MobiDB-lite"/>
    </source>
</evidence>
<dbReference type="SMART" id="SM00365">
    <property type="entry name" value="LRR_SD22"/>
    <property type="match status" value="4"/>
</dbReference>
<reference evidence="15" key="1">
    <citation type="submission" date="2016-04" db="UniProtKB">
        <authorList>
            <consortium name="WormBaseParasite"/>
        </authorList>
    </citation>
    <scope>IDENTIFICATION</scope>
</reference>